<dbReference type="AlphaFoldDB" id="A0A6C8MEB6"/>
<proteinExistence type="predicted"/>
<evidence type="ECO:0000313" key="1">
    <source>
        <dbReference type="EMBL" id="KAA8663086.1"/>
    </source>
</evidence>
<protein>
    <submittedName>
        <fullName evidence="1">Uncharacterized protein</fullName>
    </submittedName>
</protein>
<dbReference type="Proteomes" id="UP000322837">
    <property type="component" value="Unassembled WGS sequence"/>
</dbReference>
<gene>
    <name evidence="1" type="ORF">F4V61_15300</name>
</gene>
<dbReference type="EMBL" id="VXJW01000007">
    <property type="protein sequence ID" value="KAA8663086.1"/>
    <property type="molecule type" value="Genomic_DNA"/>
</dbReference>
<dbReference type="RefSeq" id="WP_141029334.1">
    <property type="nucleotide sequence ID" value="NZ_DACWUK010000005.1"/>
</dbReference>
<dbReference type="Pfam" id="PF20012">
    <property type="entry name" value="GAP1-N1"/>
    <property type="match status" value="1"/>
</dbReference>
<evidence type="ECO:0000313" key="2">
    <source>
        <dbReference type="Proteomes" id="UP000322837"/>
    </source>
</evidence>
<accession>A0A6C8MEB6</accession>
<comment type="caution">
    <text evidence="1">The sequence shown here is derived from an EMBL/GenBank/DDBJ whole genome shotgun (WGS) entry which is preliminary data.</text>
</comment>
<reference evidence="1 2" key="1">
    <citation type="submission" date="2019-09" db="EMBL/GenBank/DDBJ databases">
        <title>Draft genome sequence of various Type strains from the CCUG.</title>
        <authorList>
            <person name="Pineiro-Iglesias B."/>
            <person name="Tunovic T."/>
            <person name="Unosson C."/>
            <person name="Inganas E."/>
            <person name="Ohlen M."/>
            <person name="Cardew S."/>
            <person name="Jensie-Markopoulos S."/>
            <person name="Salva-Serra F."/>
            <person name="Jaen-Luchoro D."/>
            <person name="Karlsson R."/>
            <person name="Svensson-Stadler L."/>
            <person name="Chun J."/>
            <person name="Moore E."/>
        </authorList>
    </citation>
    <scope>NUCLEOTIDE SEQUENCE [LARGE SCALE GENOMIC DNA]</scope>
    <source>
        <strain evidence="1 2">CCUG 6322T</strain>
    </source>
</reference>
<name>A0A6C8MEB6_SALER</name>
<organism evidence="1 2">
    <name type="scientific">Salmonella enterica subsp. arizonae</name>
    <dbReference type="NCBI Taxonomy" id="59203"/>
    <lineage>
        <taxon>Bacteria</taxon>
        <taxon>Pseudomonadati</taxon>
        <taxon>Pseudomonadota</taxon>
        <taxon>Gammaproteobacteria</taxon>
        <taxon>Enterobacterales</taxon>
        <taxon>Enterobacteriaceae</taxon>
        <taxon>Salmonella</taxon>
    </lineage>
</organism>
<sequence>MINSAENKELLIDQCIFGYSDGHRLLSCSFNIPEKIISLLLPISDMAPGIMNLDNDGYISGLPIPTIKKYALIRTWPAYEMKRPGCVWSHVLFIPFELFSSINNLATLNKYFNKPAGNLSKYSEKITPFYHDIQDNYKISQGKVSDIIECVYDKNTRNNIIDTPTLANIENEIFAFWSHQWPKLRRSFSFTFTGVVDRQTLKITDKNDIIFHLTEGQLNEGKLNSQKNKSKWISTLSQDMMKEQPSELRNYLWNYGKYINGGRRKLKYLIDIYNTCTKDYFSKNGSIYNILHLITDNFSTPNESIPLINDYILKSLIHKENPNQLFELVTFYIKNNNKIDLLPIISEKYLEKIKNSLVVANVDSSILLSILLLCSVNNIYEKLIFDISAKKLDAKDIIYLLHKNEGAALHLLSRNPDIICDPLIKHLSARHIIQICSVESIRNNIDIISRLVKYLLPTNDLDIAEFFYQKYPKQLVAAYIDYLTSRFTFDISSWESLALSVIEQDFVTYTSLSVNNIETIAYIFDKIDYEQPSINNIAISHWLNFFRHNHHMPLTNNTIVLLSYIYSKLISQNDRNSSKEIVLIFISLHSYFMKDSDYNHKAWAILNKSLPRFHEWKSWDKCFRLRLSILKLCLNNNYENVMFDNLKSEKEIMKLINQDIKSIKENPDFRDLLWELKIF</sequence>